<dbReference type="FunFam" id="1.10.287.950:FF:000001">
    <property type="entry name" value="Methyl-accepting chemotaxis sensory transducer"/>
    <property type="match status" value="1"/>
</dbReference>
<evidence type="ECO:0000259" key="7">
    <source>
        <dbReference type="PROSITE" id="PS50111"/>
    </source>
</evidence>
<dbReference type="PRINTS" id="PR00260">
    <property type="entry name" value="CHEMTRNSDUCR"/>
</dbReference>
<dbReference type="PROSITE" id="PS50885">
    <property type="entry name" value="HAMP"/>
    <property type="match status" value="1"/>
</dbReference>
<dbReference type="Pfam" id="PF00015">
    <property type="entry name" value="MCPsignal"/>
    <property type="match status" value="1"/>
</dbReference>
<dbReference type="eggNOG" id="COG0840">
    <property type="taxonomic scope" value="Bacteria"/>
</dbReference>
<dbReference type="Gene3D" id="1.10.287.950">
    <property type="entry name" value="Methyl-accepting chemotaxis protein"/>
    <property type="match status" value="1"/>
</dbReference>
<reference evidence="9 10" key="1">
    <citation type="submission" date="2008-03" db="EMBL/GenBank/DDBJ databases">
        <title>Complete sequence of Leptothrix cholodnii SP-6.</title>
        <authorList>
            <consortium name="US DOE Joint Genome Institute"/>
            <person name="Copeland A."/>
            <person name="Lucas S."/>
            <person name="Lapidus A."/>
            <person name="Glavina del Rio T."/>
            <person name="Dalin E."/>
            <person name="Tice H."/>
            <person name="Bruce D."/>
            <person name="Goodwin L."/>
            <person name="Pitluck S."/>
            <person name="Chertkov O."/>
            <person name="Brettin T."/>
            <person name="Detter J.C."/>
            <person name="Han C."/>
            <person name="Kuske C.R."/>
            <person name="Schmutz J."/>
            <person name="Larimer F."/>
            <person name="Land M."/>
            <person name="Hauser L."/>
            <person name="Kyrpides N."/>
            <person name="Lykidis A."/>
            <person name="Emerson D."/>
            <person name="Richardson P."/>
        </authorList>
    </citation>
    <scope>NUCLEOTIDE SEQUENCE [LARGE SCALE GENOMIC DNA]</scope>
    <source>
        <strain evidence="10">ATCC 51168 / LMG 8142 / SP-6</strain>
    </source>
</reference>
<keyword evidence="6" id="KW-0472">Membrane</keyword>
<dbReference type="RefSeq" id="WP_012349039.1">
    <property type="nucleotide sequence ID" value="NC_010524.1"/>
</dbReference>
<dbReference type="GO" id="GO:0005886">
    <property type="term" value="C:plasma membrane"/>
    <property type="evidence" value="ECO:0007669"/>
    <property type="project" value="TreeGrafter"/>
</dbReference>
<dbReference type="CDD" id="cd11386">
    <property type="entry name" value="MCP_signal"/>
    <property type="match status" value="1"/>
</dbReference>
<proteinExistence type="inferred from homology"/>
<dbReference type="GO" id="GO:0004888">
    <property type="term" value="F:transmembrane signaling receptor activity"/>
    <property type="evidence" value="ECO:0007669"/>
    <property type="project" value="InterPro"/>
</dbReference>
<evidence type="ECO:0000256" key="2">
    <source>
        <dbReference type="ARBA" id="ARBA00022481"/>
    </source>
</evidence>
<dbReference type="EMBL" id="CP001013">
    <property type="protein sequence ID" value="ACB36296.1"/>
    <property type="molecule type" value="Genomic_DNA"/>
</dbReference>
<feature type="domain" description="HAMP" evidence="8">
    <location>
        <begin position="339"/>
        <end position="391"/>
    </location>
</feature>
<sequence length="644" mass="67426" precursor="true">MFKLDHLSISKKFLLLGVLAVAMALPPSVGLIRSKLATMNTASAEVAGLQPISSLLGLLKATQQHRGASAGELGGNEAMKARRAAIEPTVQAALEQVTAATRAYELPGLLQDRDAVTSAWQSLPGDVVKRAIDGLESFKRHTELIAIQLDLLVDVLDASGLSLDPEAHTYHLTMAVLNDLPPVTEALGQLRARGTAALARGTLTPQQRAEMQGTLALAHARVRSAEKNFEKTRASRPDMDMTALNAARSAAAASLAQIDQRITAMTDAQEMPAIPPEAYFGETTKAIDLQFALIDTAFPMLQGALEARVAEARFSVASLAALLLGITLAGAAISLALARSMQRSMAQAVAVAEAVAAGDLSMRVRTDARDEVGALLGALDRMSTNLSRMVGEVRAGTDAIATASSQIAQGNADLSSRTELQASHLQQTAASMDQVNDTVRANADNANEANRIASHASEVAAAGGKAVNQVVATMNGIQVSSRKIADIIGVIDGISFQTNILALNAAVEAARAGEQGRGFAVVAAEVRTLAQRSANAAKEIKTLIGDSVEKVDAGNLLVSDAGQTIGDVVDQVRRVNDLMAEITAATQQQQDGTSQINAALGQLDQSTQQNAALVEETAAAAESLRQQATRLTEVMAQFRLADVH</sequence>
<keyword evidence="10" id="KW-1185">Reference proteome</keyword>
<dbReference type="InterPro" id="IPR013587">
    <property type="entry name" value="Nitrate/nitrite_sensing"/>
</dbReference>
<dbReference type="PANTHER" id="PTHR43531:SF14">
    <property type="entry name" value="METHYL-ACCEPTING CHEMOTAXIS PROTEIN I-RELATED"/>
    <property type="match status" value="1"/>
</dbReference>
<dbReference type="GO" id="GO:0006935">
    <property type="term" value="P:chemotaxis"/>
    <property type="evidence" value="ECO:0007669"/>
    <property type="project" value="InterPro"/>
</dbReference>
<keyword evidence="4" id="KW-0807">Transducer</keyword>
<organism evidence="9 10">
    <name type="scientific">Leptothrix cholodnii (strain ATCC 51168 / LMG 8142 / SP-6)</name>
    <name type="common">Leptothrix discophora (strain SP-6)</name>
    <dbReference type="NCBI Taxonomy" id="395495"/>
    <lineage>
        <taxon>Bacteria</taxon>
        <taxon>Pseudomonadati</taxon>
        <taxon>Pseudomonadota</taxon>
        <taxon>Betaproteobacteria</taxon>
        <taxon>Burkholderiales</taxon>
        <taxon>Sphaerotilaceae</taxon>
        <taxon>Leptothrix</taxon>
    </lineage>
</organism>
<name>B1XWU7_LEPCP</name>
<keyword evidence="6" id="KW-1133">Transmembrane helix</keyword>
<dbReference type="PROSITE" id="PS50111">
    <property type="entry name" value="CHEMOTAXIS_TRANSDUC_2"/>
    <property type="match status" value="1"/>
</dbReference>
<dbReference type="HOGENOM" id="CLU_000445_107_22_4"/>
<feature type="domain" description="Methyl-accepting transducer" evidence="7">
    <location>
        <begin position="396"/>
        <end position="625"/>
    </location>
</feature>
<dbReference type="Pfam" id="PF08376">
    <property type="entry name" value="NIT"/>
    <property type="match status" value="1"/>
</dbReference>
<evidence type="ECO:0000256" key="6">
    <source>
        <dbReference type="SAM" id="Phobius"/>
    </source>
</evidence>
<comment type="similarity">
    <text evidence="3">Belongs to the methyl-accepting chemotaxis (MCP) protein family.</text>
</comment>
<evidence type="ECO:0000256" key="3">
    <source>
        <dbReference type="ARBA" id="ARBA00029447"/>
    </source>
</evidence>
<dbReference type="KEGG" id="lch:Lcho_4044"/>
<dbReference type="InterPro" id="IPR003660">
    <property type="entry name" value="HAMP_dom"/>
</dbReference>
<dbReference type="STRING" id="395495.Lcho_4044"/>
<dbReference type="SUPFAM" id="SSF58104">
    <property type="entry name" value="Methyl-accepting chemotaxis protein (MCP) signaling domain"/>
    <property type="match status" value="1"/>
</dbReference>
<accession>B1XWU7</accession>
<dbReference type="Proteomes" id="UP000001693">
    <property type="component" value="Chromosome"/>
</dbReference>
<evidence type="ECO:0000256" key="5">
    <source>
        <dbReference type="SAM" id="Coils"/>
    </source>
</evidence>
<evidence type="ECO:0000259" key="8">
    <source>
        <dbReference type="PROSITE" id="PS50885"/>
    </source>
</evidence>
<dbReference type="InterPro" id="IPR051310">
    <property type="entry name" value="MCP_chemotaxis"/>
</dbReference>
<comment type="subcellular location">
    <subcellularLocation>
        <location evidence="1">Membrane</location>
    </subcellularLocation>
</comment>
<evidence type="ECO:0000256" key="4">
    <source>
        <dbReference type="PROSITE-ProRule" id="PRU00284"/>
    </source>
</evidence>
<dbReference type="PANTHER" id="PTHR43531">
    <property type="entry name" value="PROTEIN ICFG"/>
    <property type="match status" value="1"/>
</dbReference>
<feature type="transmembrane region" description="Helical" evidence="6">
    <location>
        <begin position="316"/>
        <end position="338"/>
    </location>
</feature>
<evidence type="ECO:0000313" key="9">
    <source>
        <dbReference type="EMBL" id="ACB36296.1"/>
    </source>
</evidence>
<keyword evidence="2" id="KW-0488">Methylation</keyword>
<dbReference type="AlphaFoldDB" id="B1XWU7"/>
<gene>
    <name evidence="9" type="ordered locus">Lcho_4044</name>
</gene>
<dbReference type="Pfam" id="PF00672">
    <property type="entry name" value="HAMP"/>
    <property type="match status" value="1"/>
</dbReference>
<feature type="coiled-coil region" evidence="5">
    <location>
        <begin position="596"/>
        <end position="634"/>
    </location>
</feature>
<evidence type="ECO:0000313" key="10">
    <source>
        <dbReference type="Proteomes" id="UP000001693"/>
    </source>
</evidence>
<dbReference type="SMART" id="SM00283">
    <property type="entry name" value="MA"/>
    <property type="match status" value="1"/>
</dbReference>
<keyword evidence="5" id="KW-0175">Coiled coil</keyword>
<keyword evidence="6" id="KW-0812">Transmembrane</keyword>
<evidence type="ECO:0000256" key="1">
    <source>
        <dbReference type="ARBA" id="ARBA00004370"/>
    </source>
</evidence>
<dbReference type="SMART" id="SM00304">
    <property type="entry name" value="HAMP"/>
    <property type="match status" value="1"/>
</dbReference>
<dbReference type="InterPro" id="IPR004090">
    <property type="entry name" value="Chemotax_Me-accpt_rcpt"/>
</dbReference>
<dbReference type="GO" id="GO:0007165">
    <property type="term" value="P:signal transduction"/>
    <property type="evidence" value="ECO:0007669"/>
    <property type="project" value="UniProtKB-KW"/>
</dbReference>
<dbReference type="InterPro" id="IPR004089">
    <property type="entry name" value="MCPsignal_dom"/>
</dbReference>
<protein>
    <submittedName>
        <fullName evidence="9">Methyl-accepting chemotaxis sensory transducer</fullName>
    </submittedName>
</protein>